<keyword evidence="1" id="KW-0472">Membrane</keyword>
<dbReference type="AlphaFoldDB" id="A0A2W0CT98"/>
<keyword evidence="1" id="KW-1133">Transmembrane helix</keyword>
<gene>
    <name evidence="2" type="ORF">PIL02S_00687</name>
</gene>
<evidence type="ECO:0000313" key="3">
    <source>
        <dbReference type="Proteomes" id="UP000247459"/>
    </source>
</evidence>
<dbReference type="RefSeq" id="WP_110756387.1">
    <property type="nucleotide sequence ID" value="NZ_JAXBDC010000005.1"/>
</dbReference>
<reference evidence="2 3" key="1">
    <citation type="submission" date="2018-01" db="EMBL/GenBank/DDBJ databases">
        <title>Genome sequence of the PGP bacterium Paenibacillus illinoisensis E3.</title>
        <authorList>
            <person name="Rolli E."/>
            <person name="Marasco R."/>
            <person name="Bessem C."/>
            <person name="Michoud G."/>
            <person name="Gaiarsa S."/>
            <person name="Borin S."/>
            <person name="Daffonchio D."/>
        </authorList>
    </citation>
    <scope>NUCLEOTIDE SEQUENCE [LARGE SCALE GENOMIC DNA]</scope>
    <source>
        <strain evidence="2 3">E3</strain>
    </source>
</reference>
<organism evidence="2 3">
    <name type="scientific">Paenibacillus illinoisensis</name>
    <dbReference type="NCBI Taxonomy" id="59845"/>
    <lineage>
        <taxon>Bacteria</taxon>
        <taxon>Bacillati</taxon>
        <taxon>Bacillota</taxon>
        <taxon>Bacilli</taxon>
        <taxon>Bacillales</taxon>
        <taxon>Paenibacillaceae</taxon>
        <taxon>Paenibacillus</taxon>
    </lineage>
</organism>
<protein>
    <submittedName>
        <fullName evidence="2">Uncharacterized protein</fullName>
    </submittedName>
</protein>
<proteinExistence type="predicted"/>
<dbReference type="Proteomes" id="UP000247459">
    <property type="component" value="Unassembled WGS sequence"/>
</dbReference>
<evidence type="ECO:0000313" key="2">
    <source>
        <dbReference type="EMBL" id="PYY30778.1"/>
    </source>
</evidence>
<evidence type="ECO:0000256" key="1">
    <source>
        <dbReference type="SAM" id="Phobius"/>
    </source>
</evidence>
<dbReference type="EMBL" id="PRLG01000005">
    <property type="protein sequence ID" value="PYY30778.1"/>
    <property type="molecule type" value="Genomic_DNA"/>
</dbReference>
<sequence length="161" mass="18543">MREQNRALMGGVIGVVVTVAAFAIYYFITLNTTFQKAVLDEVHNVDKAYLIIVRVPSSPETTEEIQTLRMDMDRFQDILNQLSILELQKISKPIKDKSSLYIYNIYVYEKSDHKEIVNFGVDNSKQISIGSTKGYQRYEVTSSFDYDTFRASVDKLFTDNQ</sequence>
<accession>A0A2W0CT98</accession>
<comment type="caution">
    <text evidence="2">The sequence shown here is derived from an EMBL/GenBank/DDBJ whole genome shotgun (WGS) entry which is preliminary data.</text>
</comment>
<keyword evidence="1" id="KW-0812">Transmembrane</keyword>
<name>A0A2W0CT98_9BACL</name>
<feature type="transmembrane region" description="Helical" evidence="1">
    <location>
        <begin position="7"/>
        <end position="28"/>
    </location>
</feature>